<evidence type="ECO:0000256" key="7">
    <source>
        <dbReference type="ARBA" id="ARBA00022792"/>
    </source>
</evidence>
<evidence type="ECO:0000256" key="3">
    <source>
        <dbReference type="ARBA" id="ARBA00013483"/>
    </source>
</evidence>
<dbReference type="FunFam" id="3.40.50.1000:FF:000019">
    <property type="entry name" value="Mitochondrial import inner membrane translocase subunit TIM50"/>
    <property type="match status" value="1"/>
</dbReference>
<protein>
    <recommendedName>
        <fullName evidence="4">Mitochondrial import inner membrane translocase subunit TIM50</fullName>
    </recommendedName>
    <alternativeName>
        <fullName evidence="3">Mitochondrial import inner membrane translocase subunit tim50</fullName>
    </alternativeName>
</protein>
<dbReference type="InterPro" id="IPR004274">
    <property type="entry name" value="FCP1_dom"/>
</dbReference>
<keyword evidence="6" id="KW-0812">Transmembrane</keyword>
<feature type="region of interest" description="Disordered" evidence="15">
    <location>
        <begin position="580"/>
        <end position="601"/>
    </location>
</feature>
<gene>
    <name evidence="17" type="ORF">BU16DRAFT_458167</name>
</gene>
<dbReference type="PANTHER" id="PTHR12210">
    <property type="entry name" value="DULLARD PROTEIN PHOSPHATASE"/>
    <property type="match status" value="1"/>
</dbReference>
<feature type="compositionally biased region" description="Polar residues" evidence="15">
    <location>
        <begin position="134"/>
        <end position="156"/>
    </location>
</feature>
<keyword evidence="10" id="KW-1133">Transmembrane helix</keyword>
<evidence type="ECO:0000256" key="15">
    <source>
        <dbReference type="SAM" id="MobiDB-lite"/>
    </source>
</evidence>
<dbReference type="GO" id="GO:0005743">
    <property type="term" value="C:mitochondrial inner membrane"/>
    <property type="evidence" value="ECO:0007669"/>
    <property type="project" value="UniProtKB-SubCell"/>
</dbReference>
<keyword evidence="12" id="KW-0496">Mitochondrion</keyword>
<dbReference type="SMART" id="SM00577">
    <property type="entry name" value="CPDc"/>
    <property type="match status" value="1"/>
</dbReference>
<dbReference type="CDD" id="cd07521">
    <property type="entry name" value="HAD_FCP1-like"/>
    <property type="match status" value="1"/>
</dbReference>
<feature type="compositionally biased region" description="Basic and acidic residues" evidence="15">
    <location>
        <begin position="124"/>
        <end position="133"/>
    </location>
</feature>
<dbReference type="GO" id="GO:0015031">
    <property type="term" value="P:protein transport"/>
    <property type="evidence" value="ECO:0007669"/>
    <property type="project" value="UniProtKB-KW"/>
</dbReference>
<keyword evidence="8" id="KW-0653">Protein transport</keyword>
<evidence type="ECO:0000256" key="4">
    <source>
        <dbReference type="ARBA" id="ARBA00020799"/>
    </source>
</evidence>
<evidence type="ECO:0000256" key="6">
    <source>
        <dbReference type="ARBA" id="ARBA00022692"/>
    </source>
</evidence>
<dbReference type="AlphaFoldDB" id="A0A6A6QXC7"/>
<evidence type="ECO:0000256" key="9">
    <source>
        <dbReference type="ARBA" id="ARBA00022946"/>
    </source>
</evidence>
<evidence type="ECO:0000256" key="11">
    <source>
        <dbReference type="ARBA" id="ARBA00023010"/>
    </source>
</evidence>
<dbReference type="EMBL" id="MU004187">
    <property type="protein sequence ID" value="KAF2496886.1"/>
    <property type="molecule type" value="Genomic_DNA"/>
</dbReference>
<evidence type="ECO:0000256" key="12">
    <source>
        <dbReference type="ARBA" id="ARBA00023128"/>
    </source>
</evidence>
<accession>A0A6A6QXC7</accession>
<feature type="compositionally biased region" description="Polar residues" evidence="15">
    <location>
        <begin position="84"/>
        <end position="105"/>
    </location>
</feature>
<feature type="domain" description="FCP1 homology" evidence="16">
    <location>
        <begin position="314"/>
        <end position="457"/>
    </location>
</feature>
<comment type="function">
    <text evidence="14">Essential component of the TIM23 complex, a complex that mediates the translocation of transit peptide-containing proteins across the mitochondrial inner membrane. Required to direct preproteins in transit and direct them to the channel protein TIM23, and possibly facilitates transfer of the translocating proteins from the TOM complex to the TIM23 complex.</text>
</comment>
<dbReference type="SUPFAM" id="SSF56784">
    <property type="entry name" value="HAD-like"/>
    <property type="match status" value="1"/>
</dbReference>
<feature type="compositionally biased region" description="Low complexity" evidence="15">
    <location>
        <begin position="1"/>
        <end position="13"/>
    </location>
</feature>
<feature type="region of interest" description="Disordered" evidence="15">
    <location>
        <begin position="1"/>
        <end position="233"/>
    </location>
</feature>
<comment type="similarity">
    <text evidence="2">Belongs to the TIM50 family.</text>
</comment>
<dbReference type="Proteomes" id="UP000799750">
    <property type="component" value="Unassembled WGS sequence"/>
</dbReference>
<dbReference type="Pfam" id="PF03031">
    <property type="entry name" value="NIF"/>
    <property type="match status" value="1"/>
</dbReference>
<evidence type="ECO:0000313" key="18">
    <source>
        <dbReference type="Proteomes" id="UP000799750"/>
    </source>
</evidence>
<dbReference type="OrthoDB" id="287041at2759"/>
<proteinExistence type="inferred from homology"/>
<keyword evidence="13" id="KW-0472">Membrane</keyword>
<evidence type="ECO:0000256" key="5">
    <source>
        <dbReference type="ARBA" id="ARBA00022448"/>
    </source>
</evidence>
<dbReference type="InterPro" id="IPR023214">
    <property type="entry name" value="HAD_sf"/>
</dbReference>
<evidence type="ECO:0000256" key="14">
    <source>
        <dbReference type="ARBA" id="ARBA00059797"/>
    </source>
</evidence>
<name>A0A6A6QXC7_9PEZI</name>
<organism evidence="17 18">
    <name type="scientific">Lophium mytilinum</name>
    <dbReference type="NCBI Taxonomy" id="390894"/>
    <lineage>
        <taxon>Eukaryota</taxon>
        <taxon>Fungi</taxon>
        <taxon>Dikarya</taxon>
        <taxon>Ascomycota</taxon>
        <taxon>Pezizomycotina</taxon>
        <taxon>Dothideomycetes</taxon>
        <taxon>Pleosporomycetidae</taxon>
        <taxon>Mytilinidiales</taxon>
        <taxon>Mytilinidiaceae</taxon>
        <taxon>Lophium</taxon>
    </lineage>
</organism>
<dbReference type="PROSITE" id="PS50969">
    <property type="entry name" value="FCP1"/>
    <property type="match status" value="1"/>
</dbReference>
<evidence type="ECO:0000256" key="2">
    <source>
        <dbReference type="ARBA" id="ARBA00006344"/>
    </source>
</evidence>
<keyword evidence="11" id="KW-0811">Translocation</keyword>
<keyword evidence="9" id="KW-0809">Transit peptide</keyword>
<dbReference type="InterPro" id="IPR050365">
    <property type="entry name" value="TIM50"/>
</dbReference>
<dbReference type="InterPro" id="IPR036412">
    <property type="entry name" value="HAD-like_sf"/>
</dbReference>
<evidence type="ECO:0000256" key="13">
    <source>
        <dbReference type="ARBA" id="ARBA00023136"/>
    </source>
</evidence>
<keyword evidence="5" id="KW-0813">Transport</keyword>
<keyword evidence="7" id="KW-0999">Mitochondrion inner membrane</keyword>
<dbReference type="Gene3D" id="3.40.50.1000">
    <property type="entry name" value="HAD superfamily/HAD-like"/>
    <property type="match status" value="1"/>
</dbReference>
<reference evidence="17" key="1">
    <citation type="journal article" date="2020" name="Stud. Mycol.">
        <title>101 Dothideomycetes genomes: a test case for predicting lifestyles and emergence of pathogens.</title>
        <authorList>
            <person name="Haridas S."/>
            <person name="Albert R."/>
            <person name="Binder M."/>
            <person name="Bloem J."/>
            <person name="Labutti K."/>
            <person name="Salamov A."/>
            <person name="Andreopoulos B."/>
            <person name="Baker S."/>
            <person name="Barry K."/>
            <person name="Bills G."/>
            <person name="Bluhm B."/>
            <person name="Cannon C."/>
            <person name="Castanera R."/>
            <person name="Culley D."/>
            <person name="Daum C."/>
            <person name="Ezra D."/>
            <person name="Gonzalez J."/>
            <person name="Henrissat B."/>
            <person name="Kuo A."/>
            <person name="Liang C."/>
            <person name="Lipzen A."/>
            <person name="Lutzoni F."/>
            <person name="Magnuson J."/>
            <person name="Mondo S."/>
            <person name="Nolan M."/>
            <person name="Ohm R."/>
            <person name="Pangilinan J."/>
            <person name="Park H.-J."/>
            <person name="Ramirez L."/>
            <person name="Alfaro M."/>
            <person name="Sun H."/>
            <person name="Tritt A."/>
            <person name="Yoshinaga Y."/>
            <person name="Zwiers L.-H."/>
            <person name="Turgeon B."/>
            <person name="Goodwin S."/>
            <person name="Spatafora J."/>
            <person name="Crous P."/>
            <person name="Grigoriev I."/>
        </authorList>
    </citation>
    <scope>NUCLEOTIDE SEQUENCE</scope>
    <source>
        <strain evidence="17">CBS 269.34</strain>
    </source>
</reference>
<comment type="subcellular location">
    <subcellularLocation>
        <location evidence="1">Mitochondrion inner membrane</location>
        <topology evidence="1">Single-pass membrane protein</topology>
    </subcellularLocation>
</comment>
<feature type="compositionally biased region" description="Basic and acidic residues" evidence="15">
    <location>
        <begin position="188"/>
        <end position="205"/>
    </location>
</feature>
<evidence type="ECO:0000313" key="17">
    <source>
        <dbReference type="EMBL" id="KAF2496886.1"/>
    </source>
</evidence>
<evidence type="ECO:0000256" key="10">
    <source>
        <dbReference type="ARBA" id="ARBA00022989"/>
    </source>
</evidence>
<evidence type="ECO:0000256" key="8">
    <source>
        <dbReference type="ARBA" id="ARBA00022927"/>
    </source>
</evidence>
<evidence type="ECO:0000256" key="1">
    <source>
        <dbReference type="ARBA" id="ARBA00004434"/>
    </source>
</evidence>
<evidence type="ECO:0000259" key="16">
    <source>
        <dbReference type="PROSITE" id="PS50969"/>
    </source>
</evidence>
<keyword evidence="18" id="KW-1185">Reference proteome</keyword>
<sequence>MLARAAARAVKARPAPPSPFPAGAASTQWIRRYARDDKPRPPPRKPSHGESGRRNAGNDYTWKPAQPINFATAKTAAEKAAAERTQSPPQSRNTSQDGQFSSQQPEYDAGAIPERNTVQYGRAKATERVRSPQEEFSTAQDEFSGPKSSKANTAPTTDGVDEPAAPSGPLPDLRQGIPSTFAAEFGAEDAKPSQKASEQESKINESVEEPEPAAGGPGGGRGSGDLPKSAFETSVDRRRNKVANYSYLMALVFGLTGAVFLGRPWESEEEAAQHPDISSSWNVTTMYERAKARMSGQMSYYTEPTFPKLLPEMDPRPPYTLVLSLEDMLVHSEWTSKNGWRTAKRPGVDYFIRYLSQYYELVIFTSLPMQVAEPVIKKLDPFHIVMWPLFREATRYEKGEYIKDLSYLNRDLSKTLIIDTKASHTKYQPSNAIILPPWDGTPGDRKLVSLIPFLEHIATMGIQDVRKAIESFEGADIPTEFAIRETRAREKFKAELDAERAKRPKHSAAGWLIGALGMKGGHQGGMVVGEKTVSEGLAEGKMLSDQIREQGIKAYEAMEKQIRENGEAWLKEMAEEEKKMQEEQIKSMKSGMTGWFGGKKE</sequence>